<dbReference type="Pfam" id="PF05025">
    <property type="entry name" value="RbsD_FucU"/>
    <property type="match status" value="1"/>
</dbReference>
<dbReference type="eggNOG" id="COG1869">
    <property type="taxonomic scope" value="Bacteria"/>
</dbReference>
<evidence type="ECO:0000256" key="4">
    <source>
        <dbReference type="ARBA" id="ARBA00023235"/>
    </source>
</evidence>
<organism evidence="6 7">
    <name type="scientific">Mobilicoccus pelagius NBRC 104925</name>
    <dbReference type="NCBI Taxonomy" id="1089455"/>
    <lineage>
        <taxon>Bacteria</taxon>
        <taxon>Bacillati</taxon>
        <taxon>Actinomycetota</taxon>
        <taxon>Actinomycetes</taxon>
        <taxon>Micrococcales</taxon>
        <taxon>Dermatophilaceae</taxon>
        <taxon>Mobilicoccus</taxon>
    </lineage>
</organism>
<dbReference type="InterPro" id="IPR023750">
    <property type="entry name" value="RbsD-like_sf"/>
</dbReference>
<dbReference type="EC" id="5.4.99.62" evidence="2"/>
<keyword evidence="4" id="KW-0413">Isomerase</keyword>
<dbReference type="RefSeq" id="WP_009483638.1">
    <property type="nucleotide sequence ID" value="NZ_BAFE01000094.1"/>
</dbReference>
<sequence>MKRRGIVHAELSRQIALLGHTDRVVVGDMGLPLPRSVPVVDLALLPGIPRFIEVLDALLDEIVVESHTVARESLDGQAGRWFDARADRLGTRAEVTHDELKRMTASAAFAVRTGEATPYSNVVLHCGVPF</sequence>
<evidence type="ECO:0000256" key="5">
    <source>
        <dbReference type="ARBA" id="ARBA00023277"/>
    </source>
</evidence>
<gene>
    <name evidence="6" type="primary">rbsD</name>
    <name evidence="6" type="ORF">MOPEL_135_00330</name>
</gene>
<dbReference type="Gene3D" id="3.40.1650.10">
    <property type="entry name" value="RbsD-like domain"/>
    <property type="match status" value="1"/>
</dbReference>
<dbReference type="GO" id="GO:0062193">
    <property type="term" value="F:D-ribose pyranase activity"/>
    <property type="evidence" value="ECO:0007669"/>
    <property type="project" value="UniProtKB-EC"/>
</dbReference>
<dbReference type="EMBL" id="BAFE01000094">
    <property type="protein sequence ID" value="GAB49795.1"/>
    <property type="molecule type" value="Genomic_DNA"/>
</dbReference>
<dbReference type="PANTHER" id="PTHR37831:SF1">
    <property type="entry name" value="D-RIBOSE PYRANASE"/>
    <property type="match status" value="1"/>
</dbReference>
<keyword evidence="7" id="KW-1185">Reference proteome</keyword>
<dbReference type="SUPFAM" id="SSF102546">
    <property type="entry name" value="RbsD-like"/>
    <property type="match status" value="1"/>
</dbReference>
<proteinExistence type="predicted"/>
<evidence type="ECO:0000313" key="7">
    <source>
        <dbReference type="Proteomes" id="UP000004367"/>
    </source>
</evidence>
<dbReference type="GO" id="GO:0016872">
    <property type="term" value="F:intramolecular lyase activity"/>
    <property type="evidence" value="ECO:0007669"/>
    <property type="project" value="InterPro"/>
</dbReference>
<dbReference type="GO" id="GO:0019303">
    <property type="term" value="P:D-ribose catabolic process"/>
    <property type="evidence" value="ECO:0007669"/>
    <property type="project" value="TreeGrafter"/>
</dbReference>
<name>H5UVN7_9MICO</name>
<evidence type="ECO:0000256" key="3">
    <source>
        <dbReference type="ARBA" id="ARBA00022490"/>
    </source>
</evidence>
<dbReference type="InterPro" id="IPR007721">
    <property type="entry name" value="RbsD_FucU"/>
</dbReference>
<reference evidence="6 7" key="1">
    <citation type="submission" date="2012-02" db="EMBL/GenBank/DDBJ databases">
        <title>Whole genome shotgun sequence of Mobilicoccus pelagius NBRC 104925.</title>
        <authorList>
            <person name="Yoshida Y."/>
            <person name="Hosoyama A."/>
            <person name="Tsuchikane K."/>
            <person name="Katsumata H."/>
            <person name="Yamazaki S."/>
            <person name="Fujita N."/>
        </authorList>
    </citation>
    <scope>NUCLEOTIDE SEQUENCE [LARGE SCALE GENOMIC DNA]</scope>
    <source>
        <strain evidence="6 7">NBRC 104925</strain>
    </source>
</reference>
<dbReference type="InterPro" id="IPR023064">
    <property type="entry name" value="D-ribose_pyranase"/>
</dbReference>
<evidence type="ECO:0000256" key="1">
    <source>
        <dbReference type="ARBA" id="ARBA00000223"/>
    </source>
</evidence>
<dbReference type="Proteomes" id="UP000004367">
    <property type="component" value="Unassembled WGS sequence"/>
</dbReference>
<keyword evidence="3" id="KW-0963">Cytoplasm</keyword>
<dbReference type="NCBIfam" id="NF008761">
    <property type="entry name" value="PRK11797.1"/>
    <property type="match status" value="1"/>
</dbReference>
<keyword evidence="5" id="KW-0119">Carbohydrate metabolism</keyword>
<evidence type="ECO:0000313" key="6">
    <source>
        <dbReference type="EMBL" id="GAB49795.1"/>
    </source>
</evidence>
<protein>
    <recommendedName>
        <fullName evidence="2">D-ribose pyranase</fullName>
        <ecNumber evidence="2">5.4.99.62</ecNumber>
    </recommendedName>
</protein>
<dbReference type="OrthoDB" id="9805009at2"/>
<accession>H5UVN7</accession>
<comment type="caution">
    <text evidence="6">The sequence shown here is derived from an EMBL/GenBank/DDBJ whole genome shotgun (WGS) entry which is preliminary data.</text>
</comment>
<dbReference type="GO" id="GO:0005829">
    <property type="term" value="C:cytosol"/>
    <property type="evidence" value="ECO:0007669"/>
    <property type="project" value="TreeGrafter"/>
</dbReference>
<dbReference type="PANTHER" id="PTHR37831">
    <property type="entry name" value="D-RIBOSE PYRANASE"/>
    <property type="match status" value="1"/>
</dbReference>
<comment type="catalytic activity">
    <reaction evidence="1">
        <text>beta-D-ribopyranose = beta-D-ribofuranose</text>
        <dbReference type="Rhea" id="RHEA:25432"/>
        <dbReference type="ChEBI" id="CHEBI:27476"/>
        <dbReference type="ChEBI" id="CHEBI:47002"/>
        <dbReference type="EC" id="5.4.99.62"/>
    </reaction>
</comment>
<dbReference type="AlphaFoldDB" id="H5UVN7"/>
<evidence type="ECO:0000256" key="2">
    <source>
        <dbReference type="ARBA" id="ARBA00012862"/>
    </source>
</evidence>
<dbReference type="STRING" id="1089455.MOPEL_135_00330"/>
<dbReference type="GO" id="GO:0048029">
    <property type="term" value="F:monosaccharide binding"/>
    <property type="evidence" value="ECO:0007669"/>
    <property type="project" value="InterPro"/>
</dbReference>